<dbReference type="OMA" id="MYISYYT"/>
<feature type="region of interest" description="Disordered" evidence="1">
    <location>
        <begin position="385"/>
        <end position="501"/>
    </location>
</feature>
<feature type="region of interest" description="Disordered" evidence="1">
    <location>
        <begin position="117"/>
        <end position="136"/>
    </location>
</feature>
<dbReference type="VEuPathDB" id="PlasmoDB:PmUG01_12029100"/>
<accession>A0A1D3SP59</accession>
<evidence type="ECO:0000259" key="2">
    <source>
        <dbReference type="Pfam" id="PF20671"/>
    </source>
</evidence>
<reference evidence="3 4" key="1">
    <citation type="submission" date="2016-06" db="EMBL/GenBank/DDBJ databases">
        <authorList>
            <consortium name="Pathogen Informatics"/>
        </authorList>
    </citation>
    <scope>NUCLEOTIDE SEQUENCE [LARGE SCALE GENOMIC DNA]</scope>
</reference>
<dbReference type="OrthoDB" id="372060at2759"/>
<dbReference type="GeneID" id="39870282"/>
<evidence type="ECO:0000256" key="1">
    <source>
        <dbReference type="SAM" id="MobiDB-lite"/>
    </source>
</evidence>
<feature type="compositionally biased region" description="Basic residues" evidence="1">
    <location>
        <begin position="678"/>
        <end position="694"/>
    </location>
</feature>
<evidence type="ECO:0000313" key="3">
    <source>
        <dbReference type="EMBL" id="SCO93696.1"/>
    </source>
</evidence>
<dbReference type="EMBL" id="LT594633">
    <property type="protein sequence ID" value="SCO93696.1"/>
    <property type="molecule type" value="Genomic_DNA"/>
</dbReference>
<feature type="compositionally biased region" description="Basic and acidic residues" evidence="1">
    <location>
        <begin position="479"/>
        <end position="493"/>
    </location>
</feature>
<name>A0A1D3SP59_PLAMA</name>
<feature type="domain" description="Conserved oligomeric Golgi complex subunit 3 C-terminal" evidence="2">
    <location>
        <begin position="973"/>
        <end position="1391"/>
    </location>
</feature>
<feature type="compositionally biased region" description="Acidic residues" evidence="1">
    <location>
        <begin position="406"/>
        <end position="418"/>
    </location>
</feature>
<proteinExistence type="predicted"/>
<organism evidence="3 4">
    <name type="scientific">Plasmodium malariae</name>
    <dbReference type="NCBI Taxonomy" id="5858"/>
    <lineage>
        <taxon>Eukaryota</taxon>
        <taxon>Sar</taxon>
        <taxon>Alveolata</taxon>
        <taxon>Apicomplexa</taxon>
        <taxon>Aconoidasida</taxon>
        <taxon>Haemosporida</taxon>
        <taxon>Plasmodiidae</taxon>
        <taxon>Plasmodium</taxon>
        <taxon>Plasmodium (Plasmodium)</taxon>
    </lineage>
</organism>
<gene>
    <name evidence="3" type="primary">PmUG01_12029100</name>
    <name evidence="3" type="ORF">PMUG01_12029100</name>
</gene>
<dbReference type="KEGG" id="pmal:PMUG01_12029100"/>
<feature type="region of interest" description="Disordered" evidence="1">
    <location>
        <begin position="678"/>
        <end position="702"/>
    </location>
</feature>
<dbReference type="Proteomes" id="UP000219813">
    <property type="component" value="Chromosome 12"/>
</dbReference>
<dbReference type="InterPro" id="IPR048685">
    <property type="entry name" value="COG3_C"/>
</dbReference>
<dbReference type="RefSeq" id="XP_028862978.1">
    <property type="nucleotide sequence ID" value="XM_029006495.1"/>
</dbReference>
<protein>
    <recommendedName>
        <fullName evidence="2">Conserved oligomeric Golgi complex subunit 3 C-terminal domain-containing protein</fullName>
    </recommendedName>
</protein>
<feature type="compositionally biased region" description="Polar residues" evidence="1">
    <location>
        <begin position="1256"/>
        <end position="1271"/>
    </location>
</feature>
<evidence type="ECO:0000313" key="4">
    <source>
        <dbReference type="Proteomes" id="UP000219813"/>
    </source>
</evidence>
<sequence length="1698" mass="198529">MKGGENKENLYFKLYEYITKIENFSCDKINFEREKNKIICARRNQKLSENEKEKSKCELQEDANAICNGKSRAFKENQKKVVNHTSGFYDNESSAYPCNVPEDIECTSYEEVSMSFSFTDSDESSEGEDEIWDNTNNDKLGNAVINCTQGKDETVVFPDIKLNPNNKEDDEFSCDSLLNFSSDEKDKKKSYNTSNYYTHNITSKHSESKNDKIYDSSNPCEIHEGDVIDVSNTSNNRRDSDTYTEIENYYLIYKMNRRMEEHKSINEIKTIKNKRILHLSEIFKKIDTILSCYKEIKNEVHTLVKNKQFIYKTFYSIFLNYYYRYSEIKLMKVNKGRIERYLQYYTNIEQFEIIMSNIEKNQYAYFLDIYNNSFLKNRTTNTDEACDKGRGAKTNGGSDDGRDTEECTEESDYTDDELVSGHTDDELVSGHTDDELVSGHTDDEALSGHTDDELVSGHTDDEALSGCSDEELVSGNSDSNKKVEERGTKKASEEAYSNDDENEYLFNNIDDDDNKIFSNGDDQKHSKYVSTEGDSYVIPRSQCMDQKYEMNKCMNEKRMNEKCLDEKCLDEKCMEEKYMEEKYMEEKYMEEKYMEEKCMDEKYMSKKCMDEKYMSKKCMDEKYMNRKGYAYRKLLKNQSGRSKNFLGNFPPQSDEYRQEKYESINRGNGLKKELYRGLQKRGGGKNGKTQKRKTNGMSKPNRLNKIYKLNGTDKRSGPKKLEKLKGKNEIYYMLQFSEKAIKFFKKNGTYLNAKSKLAKYQSIIKRILKCVINLFRDVLNNADLNIPCSSDVFDSNNSLRDSTFCEKKAMIELPQESYKKVKNKNEHEGEHSCKYEHEEGNRYISEIHSGRGGEPASCEVKGVSNINKSNVSISKMGKGHTITNEYNMEGHNLVVEHYQADNVKTKDSAVKECNLNLIRGQKDGENTNTLPCIDNIVTNETLLLLTDDENEINKIYNNMNMIYFSKYINEFEYYKKYKIKCGCMKDIINYIYKKSMIDENNLYVDDYNTLESFYTSTRLKILNNNIIRNFDYFSNSDICKYIKNVCLLSIYISKLEIDLFLSIFNNSFLHSSLSIILNAIGVSVYDNISQNIYELNNIQIIRKIIQIIYVDIIEIYGDNLYSTIRDYLIKICKILKDRLLYIIEMYISYYTKNISSTIPYTCFKPIKKKFKDMVNEFLYDEYLLTNNTGERCNYVCEKEKEEADLDISNNTVGSSNGIPPLCSSNINNNSTIIHNNNSSNKVNVEMSCLSTCNNRSRQNCGENVSDNQSRGNSDDDSSESIDIEHNYKEHEYNINVLNENSVYKPFSFLNCYYNKDTKFSLTGVDINIIGTILILKTINFIMEESTFMDLFNECLDNTYNSIINIYKQHLKNHDGDMINASLYLIKNLSFLLYLFYKVTNDKDFLNLYLDKELTEHLLHEAAKKERTYLKQRGKDKNKSTGENENSIFYFIKRVYNLSSTNDIQSKILASFNENIYNFTLTTISIVCAPLIKILSAEYDDKTSEKEEEIKNVVHKFMNEKKKKDEDNEQLNYVKVDFAFLSEISFELLEKYAIMVKGENGKNCEYSKNYKNDKNGKNMDNAKKGLQLFRHQIYFLFPKIYFYVKLFICSNADKYKENHFFPSLFNYIIGVLKYKIIYLLSELYIMLRCKYGKQIGTIFEGNYIKDIFLFLNSSEQYSCVFSDVHQYYDTNKNYNFLSE</sequence>
<feature type="compositionally biased region" description="Acidic residues" evidence="1">
    <location>
        <begin position="120"/>
        <end position="132"/>
    </location>
</feature>
<feature type="region of interest" description="Disordered" evidence="1">
    <location>
        <begin position="1256"/>
        <end position="1280"/>
    </location>
</feature>
<keyword evidence="4" id="KW-1185">Reference proteome</keyword>
<dbReference type="Pfam" id="PF20671">
    <property type="entry name" value="COG3_C"/>
    <property type="match status" value="1"/>
</dbReference>